<feature type="region of interest" description="Disordered" evidence="2">
    <location>
        <begin position="1008"/>
        <end position="1152"/>
    </location>
</feature>
<name>A0A411BPB0_9CAUD</name>
<proteinExistence type="predicted"/>
<dbReference type="KEGG" id="vg:65118615"/>
<protein>
    <submittedName>
        <fullName evidence="4">Tape measure protein</fullName>
    </submittedName>
</protein>
<organism evidence="4 5">
    <name type="scientific">Mycobacterium phage CicholasNage</name>
    <dbReference type="NCBI Taxonomy" id="2500799"/>
    <lineage>
        <taxon>Viruses</taxon>
        <taxon>Duplodnaviria</taxon>
        <taxon>Heunggongvirae</taxon>
        <taxon>Uroviricota</taxon>
        <taxon>Caudoviricetes</taxon>
        <taxon>Vilmaviridae</taxon>
        <taxon>Lclasvirinae</taxon>
        <taxon>Bronvirus</taxon>
        <taxon>Bronvirus cicholasnage</taxon>
    </lineage>
</organism>
<evidence type="ECO:0000256" key="2">
    <source>
        <dbReference type="SAM" id="MobiDB-lite"/>
    </source>
</evidence>
<keyword evidence="1" id="KW-0175">Coiled coil</keyword>
<gene>
    <name evidence="4" type="primary">16</name>
    <name evidence="4" type="ORF">SEA_CICHOLASNAGE_16</name>
</gene>
<feature type="compositionally biased region" description="Low complexity" evidence="2">
    <location>
        <begin position="1140"/>
        <end position="1152"/>
    </location>
</feature>
<evidence type="ECO:0000256" key="1">
    <source>
        <dbReference type="SAM" id="Coils"/>
    </source>
</evidence>
<dbReference type="InterPro" id="IPR058593">
    <property type="entry name" value="ARB_07466-like_C"/>
</dbReference>
<feature type="compositionally biased region" description="Low complexity" evidence="2">
    <location>
        <begin position="1099"/>
        <end position="1122"/>
    </location>
</feature>
<evidence type="ECO:0000259" key="3">
    <source>
        <dbReference type="Pfam" id="PF26571"/>
    </source>
</evidence>
<dbReference type="Proteomes" id="UP000290122">
    <property type="component" value="Segment"/>
</dbReference>
<dbReference type="EMBL" id="MK310144">
    <property type="protein sequence ID" value="QAY03443.1"/>
    <property type="molecule type" value="Genomic_DNA"/>
</dbReference>
<evidence type="ECO:0000313" key="5">
    <source>
        <dbReference type="Proteomes" id="UP000290122"/>
    </source>
</evidence>
<feature type="coiled-coil region" evidence="1">
    <location>
        <begin position="186"/>
        <end position="273"/>
    </location>
</feature>
<accession>A0A411BPB0</accession>
<feature type="domain" description="ARB-07466-like C-terminal" evidence="3">
    <location>
        <begin position="1276"/>
        <end position="1378"/>
    </location>
</feature>
<sequence>MADYVAAQASVLMVPTLGKGANSFQSKLKAELKKVRAQVDVQVNADTTAMLAQIKAAKEAAERDPINLKVNARQATVGLNAVKRNLNDLKDQARRGLVVNLTVAGMSQLTQLGLALASLNTSVVQLGQSMLVLPGIVGGLASSVTTAVVGTRGLTDAFQAQSKASKNVADSARQQTMANRAVRDSTRDLSNAIRDAKRQLEDLNAQLRDAPLDEAEAMLNLQEAIAEAADKAGKTAFEQQRDQLSVAKAESQLAETRRRNLRLQQDVQEANAKGVQGNDAVVAATERLTQALEDAARGTDAVRDLADAMGNLSPNAQDFVNKVRALGGAWGELRMAVQDRLFANLGDDIQALAGKGLPTLQEGLTGIAGAINGNLRQAFTSLGSDNNLSLLERLFGNTEQAQTLFSRALDPLISGVLRLTAAGSDSLPRLSDAFASVMNRFNNFVTAADNDGRLDKWIDAGLNALTDLGNSLINIGSILNSVHEAFTGTGGRGLLEVLADGTKRLADFLKGAEGQEKLRGYFYAAREEFQKWKPTLEQIPGIIKNVMAAGQAWADMLLPFLNTAGTLLKEHPALVATLLYAYLSWRTIQPVITGINTALSGMRTALDWVSRGLGDGNSGANGKLSRFASFIGVGGPIATGVAVVAGLLLNEYATAQNEAAQETEYHANMVNQLRSEIDDLTGSLTTGGAIRQLQRLSNWQNFNLTGDPSFNIPEIADNLGINRAKYQQALNPTQQAARNEVEGDLKKILREELLKPGNMYSENTEGFREALDKAKISIDDLVEALGGTDQSAVKKYEEAFGFGGPGWVSMKNSGTLIRKPPTLSDVLQGYDTKLPFDLGDLPALSPRGLDAANALRVLHDESSTALRVGEDTRRNNEAVLGKAEVRPDSPLAGLGSPRAFWNSNGDGGATVEVDASQVPPELIEAVGGEHNIERLADRRTKIKLPKEVAEKYLYRRAGGGFMSGPGTGRSDSILAMLSTGEFVTRADSVAKYGRDFFYALNEGKIDPAALPRFSGGTQPGLDDLLLPGGEGFTPRTPMPATSPLGGLGPAPTSSGGGSILLPGADGFYPRTPMGPVSPLGGLSGPKPAPKPAPKPVPKPAKASVSGVPVASPSSSSAPVSVGDVHGLGASPGPGNGVPHAGSGAAPGPATETAASTGLFGALGISDNPDGPKHLQEDNVTKFLGNLAQDVGSQLLSIGVKFLAGITGIDLSSVLGWGQSIAGHYLGDKGQKDGKSKPKDADPDVAKILADYEALNVASQYGFVGTLTGEVPDVPGGDGLKPNAAKLRNILFAKYPMLQTIGGFRQDALPEHPSGRALDIMIPNWNSPEGIALGNQILGDVMSHPDFYGAIWRGTSYGYGSGGAKPYTRGGNDPTQGHYDHVHVWLKEAQKFAQGGPVIGPGTSTSDSILAQLSNGEYVVNANAVNQVGTGFLDAVNAGQVDPNAAQSQQPTDTAMRAAGEAINGIGGVLGGAGAGPGGPIPGAKAPSGATAEQDPRSILGAAPTNLDHNNPALSKGISGAASTIGSLIASAASAAGGAAGAAGAPGAGQGAALAASAVQGGAQIAGQVANGAVNILSSLLVGTLSGGTTQNAYGAPVLPQGPPQSGGGGPAVVNNYGDIHTASYDEFYRGQQRREAQQQAPILPMR</sequence>
<dbReference type="GeneID" id="65118615"/>
<dbReference type="Pfam" id="PF26571">
    <property type="entry name" value="VldE"/>
    <property type="match status" value="1"/>
</dbReference>
<feature type="coiled-coil region" evidence="1">
    <location>
        <begin position="44"/>
        <end position="92"/>
    </location>
</feature>
<reference evidence="4 5" key="1">
    <citation type="submission" date="2018-12" db="EMBL/GenBank/DDBJ databases">
        <authorList>
            <person name="Broussard A.C."/>
            <person name="Carter S.T."/>
            <person name="Coggin J.S."/>
            <person name="Cramer N.A."/>
            <person name="Crawford A.P."/>
            <person name="Crespo I.A."/>
            <person name="DeBellas B.V."/>
            <person name="Dodd E.C."/>
            <person name="Ellis C.M."/>
            <person name="Ellison A.M."/>
            <person name="Hidalgo M.O."/>
            <person name="Janoski J.R."/>
            <person name="Kim I."/>
            <person name="Kovats T.A."/>
            <person name="Lerdritsomboon C."/>
            <person name="Lynam C.H."/>
            <person name="McKenna C.M."/>
            <person name="Meyer C.M."/>
            <person name="Nickerson B.H."/>
            <person name="Oberle N.R."/>
            <person name="Olenick B.R."/>
            <person name="Pitts Q.F."/>
            <person name="Raeesian S.A."/>
            <person name="Raney S.B."/>
            <person name="Reyes P.J."/>
            <person name="Rivera G.J."/>
            <person name="Simon A.M."/>
            <person name="Smith R.M."/>
            <person name="Tran C.A."/>
            <person name="Truban R.G."/>
            <person name="Van V."/>
            <person name="Voshell S.M."/>
            <person name="Walker C.L."/>
            <person name="Walter M.E."/>
            <person name="Whalley N.M."/>
            <person name="Garlena R.A."/>
            <person name="Russell D.A."/>
            <person name="Pope W.H."/>
            <person name="Jacobs-Sera D."/>
            <person name="Hatfull G.F."/>
        </authorList>
    </citation>
    <scope>NUCLEOTIDE SEQUENCE [LARGE SCALE GENOMIC DNA]</scope>
</reference>
<keyword evidence="5" id="KW-1185">Reference proteome</keyword>
<feature type="compositionally biased region" description="Low complexity" evidence="2">
    <location>
        <begin position="1015"/>
        <end position="1027"/>
    </location>
</feature>
<feature type="compositionally biased region" description="Pro residues" evidence="2">
    <location>
        <begin position="1086"/>
        <end position="1098"/>
    </location>
</feature>
<dbReference type="RefSeq" id="YP_010100912.1">
    <property type="nucleotide sequence ID" value="NC_055786.1"/>
</dbReference>
<evidence type="ECO:0000313" key="4">
    <source>
        <dbReference type="EMBL" id="QAY03443.1"/>
    </source>
</evidence>